<dbReference type="AlphaFoldDB" id="A0A7N1A416"/>
<dbReference type="Gramene" id="Kaladp0095s0244.1.v1.1">
    <property type="protein sequence ID" value="Kaladp0095s0244.1.v1.1.CDS.1"/>
    <property type="gene ID" value="Kaladp0095s0244.v1.1"/>
</dbReference>
<dbReference type="Proteomes" id="UP000594263">
    <property type="component" value="Unplaced"/>
</dbReference>
<evidence type="ECO:0000313" key="2">
    <source>
        <dbReference type="Proteomes" id="UP000594263"/>
    </source>
</evidence>
<proteinExistence type="predicted"/>
<keyword evidence="2" id="KW-1185">Reference proteome</keyword>
<dbReference type="EnsemblPlants" id="Kaladp0095s0244.1.v1.1">
    <property type="protein sequence ID" value="Kaladp0095s0244.1.v1.1.CDS.1"/>
    <property type="gene ID" value="Kaladp0095s0244.v1.1"/>
</dbReference>
<name>A0A7N1A416_KALFE</name>
<sequence length="86" mass="9234">MKISTLSPQQTCKTISLPGLQTIYNGFRNSSAAYVAAPETDSDSKLWLSTVITFSAQTEISGSSDSGSRQPVALRNVCENCISYPI</sequence>
<accession>A0A7N1A416</accession>
<evidence type="ECO:0000313" key="1">
    <source>
        <dbReference type="EnsemblPlants" id="Kaladp0095s0244.1.v1.1.CDS.1"/>
    </source>
</evidence>
<reference evidence="1" key="1">
    <citation type="submission" date="2021-01" db="UniProtKB">
        <authorList>
            <consortium name="EnsemblPlants"/>
        </authorList>
    </citation>
    <scope>IDENTIFICATION</scope>
</reference>
<organism evidence="1 2">
    <name type="scientific">Kalanchoe fedtschenkoi</name>
    <name type="common">Lavender scallops</name>
    <name type="synonym">South American air plant</name>
    <dbReference type="NCBI Taxonomy" id="63787"/>
    <lineage>
        <taxon>Eukaryota</taxon>
        <taxon>Viridiplantae</taxon>
        <taxon>Streptophyta</taxon>
        <taxon>Embryophyta</taxon>
        <taxon>Tracheophyta</taxon>
        <taxon>Spermatophyta</taxon>
        <taxon>Magnoliopsida</taxon>
        <taxon>eudicotyledons</taxon>
        <taxon>Gunneridae</taxon>
        <taxon>Pentapetalae</taxon>
        <taxon>Saxifragales</taxon>
        <taxon>Crassulaceae</taxon>
        <taxon>Kalanchoe</taxon>
    </lineage>
</organism>
<protein>
    <submittedName>
        <fullName evidence="1">Uncharacterized protein</fullName>
    </submittedName>
</protein>